<organism evidence="1 2">
    <name type="scientific">Alteromonas australica</name>
    <dbReference type="NCBI Taxonomy" id="589873"/>
    <lineage>
        <taxon>Bacteria</taxon>
        <taxon>Pseudomonadati</taxon>
        <taxon>Pseudomonadota</taxon>
        <taxon>Gammaproteobacteria</taxon>
        <taxon>Alteromonadales</taxon>
        <taxon>Alteromonadaceae</taxon>
        <taxon>Alteromonas/Salinimonas group</taxon>
        <taxon>Alteromonas</taxon>
    </lineage>
</organism>
<sequence length="103" mass="11417">MNKVVISILSILLLLTNVFWFYQSLDNGVSLTYMEASLETQTKISEQLFVLTNAQLIGKSVNEVDNTVPLDIYGSRPFIKGDCLYYGSVCLIVGTNGTIQGFK</sequence>
<dbReference type="KEGG" id="aal:EP13_05835"/>
<dbReference type="eggNOG" id="ENOG5033DIR">
    <property type="taxonomic scope" value="Bacteria"/>
</dbReference>
<proteinExistence type="predicted"/>
<keyword evidence="2" id="KW-1185">Reference proteome</keyword>
<dbReference type="Proteomes" id="UP000056090">
    <property type="component" value="Chromosome"/>
</dbReference>
<gene>
    <name evidence="1" type="ORF">EP13_05835</name>
</gene>
<evidence type="ECO:0000313" key="2">
    <source>
        <dbReference type="Proteomes" id="UP000056090"/>
    </source>
</evidence>
<accession>A0A075NUE8</accession>
<name>A0A075NUE8_9ALTE</name>
<dbReference type="GeneID" id="78254444"/>
<evidence type="ECO:0000313" key="1">
    <source>
        <dbReference type="EMBL" id="AIF98259.1"/>
    </source>
</evidence>
<dbReference type="AlphaFoldDB" id="A0A075NUE8"/>
<protein>
    <submittedName>
        <fullName evidence="1">Uncharacterized protein</fullName>
    </submittedName>
</protein>
<reference evidence="1 2" key="1">
    <citation type="submission" date="2014-06" db="EMBL/GenBank/DDBJ databases">
        <title>Genomes of Alteromonas australica, a world apart.</title>
        <authorList>
            <person name="Gonzaga A."/>
            <person name="Lopez-Perez M."/>
            <person name="Rodriguez-Valera F."/>
        </authorList>
    </citation>
    <scope>NUCLEOTIDE SEQUENCE [LARGE SCALE GENOMIC DNA]</scope>
    <source>
        <strain evidence="1 2">H 17</strain>
    </source>
</reference>
<dbReference type="RefSeq" id="WP_044056453.1">
    <property type="nucleotide sequence ID" value="NZ_CP008849.1"/>
</dbReference>
<dbReference type="EMBL" id="CP008849">
    <property type="protein sequence ID" value="AIF98259.1"/>
    <property type="molecule type" value="Genomic_DNA"/>
</dbReference>